<dbReference type="Gene3D" id="3.20.20.80">
    <property type="entry name" value="Glycosidases"/>
    <property type="match status" value="1"/>
</dbReference>
<feature type="domain" description="Chitin-binding type-3" evidence="4">
    <location>
        <begin position="209"/>
        <end position="252"/>
    </location>
</feature>
<dbReference type="PANTHER" id="PTHR45708:SF49">
    <property type="entry name" value="ENDOCHITINASE"/>
    <property type="match status" value="1"/>
</dbReference>
<sequence>MPKNRFYNNYCGLQNFGQASNWDFGIWDIWARTTSPNKNIKVYIGAPASSSAAGSGYVPISTLTSIAVQMRKSFPSFGGVMMWDASQAYANNRYDLATKNALSAAGGTGFTFPACSAPAFSAGTTYSGGAQVSYGGYIWQAKWSASVTPAGNVNNDWSAISACGGAAVPTSSSPTSTTKPTSSSSSTTKPVTTSTPTATPTSSGSCAGIASWSSSVAYVGGSQVVYNGHLWTAKWWSQADVPGGAAADWTDNGPCSSSSQAPKTVSAKAQAASSSKPVAKVLSSAKESAATAPAADKVAPSALNSRFFRL</sequence>
<dbReference type="CDD" id="cd12215">
    <property type="entry name" value="ChiC_BD"/>
    <property type="match status" value="2"/>
</dbReference>
<dbReference type="GO" id="GO:0005576">
    <property type="term" value="C:extracellular region"/>
    <property type="evidence" value="ECO:0007669"/>
    <property type="project" value="InterPro"/>
</dbReference>
<evidence type="ECO:0000256" key="3">
    <source>
        <dbReference type="SAM" id="MobiDB-lite"/>
    </source>
</evidence>
<dbReference type="Gene3D" id="2.10.10.20">
    <property type="entry name" value="Carbohydrate-binding module superfamily 5/12"/>
    <property type="match status" value="2"/>
</dbReference>
<dbReference type="AlphaFoldDB" id="A0A8H5AVK0"/>
<dbReference type="InterPro" id="IPR003610">
    <property type="entry name" value="CBM5/12"/>
</dbReference>
<dbReference type="Proteomes" id="UP000567179">
    <property type="component" value="Unassembled WGS sequence"/>
</dbReference>
<gene>
    <name evidence="5" type="ORF">D9619_003380</name>
</gene>
<protein>
    <recommendedName>
        <fullName evidence="4">Chitin-binding type-3 domain-containing protein</fullName>
    </recommendedName>
</protein>
<evidence type="ECO:0000259" key="4">
    <source>
        <dbReference type="SMART" id="SM00495"/>
    </source>
</evidence>
<dbReference type="SUPFAM" id="SSF51055">
    <property type="entry name" value="Carbohydrate binding domain"/>
    <property type="match status" value="2"/>
</dbReference>
<evidence type="ECO:0000256" key="2">
    <source>
        <dbReference type="ARBA" id="ARBA00023295"/>
    </source>
</evidence>
<dbReference type="GO" id="GO:0030246">
    <property type="term" value="F:carbohydrate binding"/>
    <property type="evidence" value="ECO:0007669"/>
    <property type="project" value="InterPro"/>
</dbReference>
<dbReference type="InterPro" id="IPR017853">
    <property type="entry name" value="GH"/>
</dbReference>
<evidence type="ECO:0000256" key="1">
    <source>
        <dbReference type="ARBA" id="ARBA00022801"/>
    </source>
</evidence>
<feature type="region of interest" description="Disordered" evidence="3">
    <location>
        <begin position="268"/>
        <end position="295"/>
    </location>
</feature>
<dbReference type="OrthoDB" id="6020543at2759"/>
<dbReference type="Pfam" id="PF02839">
    <property type="entry name" value="CBM_5_12"/>
    <property type="match status" value="1"/>
</dbReference>
<comment type="caution">
    <text evidence="5">The sequence shown here is derived from an EMBL/GenBank/DDBJ whole genome shotgun (WGS) entry which is preliminary data.</text>
</comment>
<name>A0A8H5AVK0_9AGAR</name>
<keyword evidence="2" id="KW-0326">Glycosidase</keyword>
<dbReference type="EMBL" id="JAACJJ010000056">
    <property type="protein sequence ID" value="KAF5311764.1"/>
    <property type="molecule type" value="Genomic_DNA"/>
</dbReference>
<keyword evidence="1" id="KW-0378">Hydrolase</keyword>
<organism evidence="5 6">
    <name type="scientific">Psilocybe cf. subviscida</name>
    <dbReference type="NCBI Taxonomy" id="2480587"/>
    <lineage>
        <taxon>Eukaryota</taxon>
        <taxon>Fungi</taxon>
        <taxon>Dikarya</taxon>
        <taxon>Basidiomycota</taxon>
        <taxon>Agaricomycotina</taxon>
        <taxon>Agaricomycetes</taxon>
        <taxon>Agaricomycetidae</taxon>
        <taxon>Agaricales</taxon>
        <taxon>Agaricineae</taxon>
        <taxon>Strophariaceae</taxon>
        <taxon>Psilocybe</taxon>
    </lineage>
</organism>
<dbReference type="GO" id="GO:0004568">
    <property type="term" value="F:chitinase activity"/>
    <property type="evidence" value="ECO:0007669"/>
    <property type="project" value="TreeGrafter"/>
</dbReference>
<evidence type="ECO:0000313" key="5">
    <source>
        <dbReference type="EMBL" id="KAF5311764.1"/>
    </source>
</evidence>
<dbReference type="PANTHER" id="PTHR45708">
    <property type="entry name" value="ENDOCHITINASE"/>
    <property type="match status" value="1"/>
</dbReference>
<keyword evidence="6" id="KW-1185">Reference proteome</keyword>
<dbReference type="GO" id="GO:0005975">
    <property type="term" value="P:carbohydrate metabolic process"/>
    <property type="evidence" value="ECO:0007669"/>
    <property type="project" value="InterPro"/>
</dbReference>
<accession>A0A8H5AVK0</accession>
<feature type="region of interest" description="Disordered" evidence="3">
    <location>
        <begin position="169"/>
        <end position="206"/>
    </location>
</feature>
<proteinExistence type="predicted"/>
<feature type="domain" description="Chitin-binding type-3" evidence="4">
    <location>
        <begin position="117"/>
        <end position="160"/>
    </location>
</feature>
<dbReference type="SUPFAM" id="SSF51445">
    <property type="entry name" value="(Trans)glycosidases"/>
    <property type="match status" value="1"/>
</dbReference>
<dbReference type="InterPro" id="IPR036573">
    <property type="entry name" value="CBM_sf_5/12"/>
</dbReference>
<dbReference type="InterPro" id="IPR050542">
    <property type="entry name" value="Glycosyl_Hydrlase18_Chitinase"/>
</dbReference>
<reference evidence="5 6" key="1">
    <citation type="journal article" date="2020" name="ISME J.">
        <title>Uncovering the hidden diversity of litter-decomposition mechanisms in mushroom-forming fungi.</title>
        <authorList>
            <person name="Floudas D."/>
            <person name="Bentzer J."/>
            <person name="Ahren D."/>
            <person name="Johansson T."/>
            <person name="Persson P."/>
            <person name="Tunlid A."/>
        </authorList>
    </citation>
    <scope>NUCLEOTIDE SEQUENCE [LARGE SCALE GENOMIC DNA]</scope>
    <source>
        <strain evidence="5 6">CBS 101986</strain>
    </source>
</reference>
<dbReference type="SMART" id="SM00495">
    <property type="entry name" value="ChtBD3"/>
    <property type="match status" value="2"/>
</dbReference>
<feature type="compositionally biased region" description="Low complexity" evidence="3">
    <location>
        <begin position="169"/>
        <end position="203"/>
    </location>
</feature>
<evidence type="ECO:0000313" key="6">
    <source>
        <dbReference type="Proteomes" id="UP000567179"/>
    </source>
</evidence>